<accession>A0A3N0B3M7</accession>
<gene>
    <name evidence="2" type="ORF">DMP08_09425</name>
</gene>
<protein>
    <submittedName>
        <fullName evidence="2">Sulfonate/nitrate/taurine transporter substrate-binding protein</fullName>
    </submittedName>
</protein>
<dbReference type="OrthoDB" id="9814375at2"/>
<organism evidence="2 3">
    <name type="scientific">Paraeggerthella hongkongensis</name>
    <dbReference type="NCBI Taxonomy" id="230658"/>
    <lineage>
        <taxon>Bacteria</taxon>
        <taxon>Bacillati</taxon>
        <taxon>Actinomycetota</taxon>
        <taxon>Coriobacteriia</taxon>
        <taxon>Eggerthellales</taxon>
        <taxon>Eggerthellaceae</taxon>
        <taxon>Paraeggerthella</taxon>
    </lineage>
</organism>
<dbReference type="PIRSF" id="PIRSF027386">
    <property type="entry name" value="UCP027386_ABC_sbc_TM0202"/>
    <property type="match status" value="1"/>
</dbReference>
<evidence type="ECO:0000256" key="1">
    <source>
        <dbReference type="SAM" id="SignalP"/>
    </source>
</evidence>
<comment type="caution">
    <text evidence="2">The sequence shown here is derived from an EMBL/GenBank/DDBJ whole genome shotgun (WGS) entry which is preliminary data.</text>
</comment>
<proteinExistence type="predicted"/>
<reference evidence="3" key="1">
    <citation type="submission" date="2018-05" db="EMBL/GenBank/DDBJ databases">
        <title>Genome Sequencing of selected type strains of the family Eggerthellaceae.</title>
        <authorList>
            <person name="Danylec N."/>
            <person name="Stoll D.A."/>
            <person name="Doetsch A."/>
            <person name="Huch M."/>
        </authorList>
    </citation>
    <scope>NUCLEOTIDE SEQUENCE [LARGE SCALE GENOMIC DNA]</scope>
    <source>
        <strain evidence="3">DSM 16106</strain>
    </source>
</reference>
<evidence type="ECO:0000313" key="2">
    <source>
        <dbReference type="EMBL" id="RNL41359.1"/>
    </source>
</evidence>
<dbReference type="PANTHER" id="PTHR30024:SF46">
    <property type="entry name" value="ABC TRANSPORTER, SUBSTRATE-BINDING LIPOPROTEIN"/>
    <property type="match status" value="1"/>
</dbReference>
<dbReference type="RefSeq" id="WP_123192647.1">
    <property type="nucleotide sequence ID" value="NZ_QICD01000021.1"/>
</dbReference>
<keyword evidence="1" id="KW-0732">Signal</keyword>
<dbReference type="Pfam" id="PF12974">
    <property type="entry name" value="Phosphonate-bd"/>
    <property type="match status" value="1"/>
</dbReference>
<sequence>MVLKKVWACAAAMALSAFMLASCASGGASAPSAGSGEDASAKAAAPVDVRAVALKGPTAMGLVEFMDQVDKSEATDNNYSFDIAASVDEVVPKIAKGEVDIAAVPANLASVLYNNTNGEVRVLAINTLGILYICETGNSVQAAADLKGKTIYAAGKGATPEYALSYILESNGLVPGQDVTIEWKSEHAECIAAMAQNPDAIAMLPQPFVAAAQAKNADIRVALDLTKEWDALQKDASAPSALVTGVAVARASFIEENPQAVQAFMEHYRESVDFVNANVDQAAALVGSYDIVPEAVAKKALPGCNIVFLSGSDMKDKLSGYLNVLSQQNPQSVGGSLPADDFYYGA</sequence>
<dbReference type="SUPFAM" id="SSF53850">
    <property type="entry name" value="Periplasmic binding protein-like II"/>
    <property type="match status" value="1"/>
</dbReference>
<feature type="signal peptide" evidence="1">
    <location>
        <begin position="1"/>
        <end position="24"/>
    </location>
</feature>
<dbReference type="EMBL" id="QICD01000021">
    <property type="protein sequence ID" value="RNL41359.1"/>
    <property type="molecule type" value="Genomic_DNA"/>
</dbReference>
<dbReference type="PROSITE" id="PS51257">
    <property type="entry name" value="PROKAR_LIPOPROTEIN"/>
    <property type="match status" value="1"/>
</dbReference>
<dbReference type="AlphaFoldDB" id="A0A3N0B3M7"/>
<dbReference type="Proteomes" id="UP000278632">
    <property type="component" value="Unassembled WGS sequence"/>
</dbReference>
<name>A0A3N0B3M7_9ACTN</name>
<keyword evidence="3" id="KW-1185">Reference proteome</keyword>
<feature type="chain" id="PRO_5038435576" evidence="1">
    <location>
        <begin position="25"/>
        <end position="346"/>
    </location>
</feature>
<dbReference type="PANTHER" id="PTHR30024">
    <property type="entry name" value="ALIPHATIC SULFONATES-BINDING PROTEIN-RELATED"/>
    <property type="match status" value="1"/>
</dbReference>
<dbReference type="InterPro" id="IPR027024">
    <property type="entry name" value="UCP027386_ABC_sbc_TM0202"/>
</dbReference>
<dbReference type="Gene3D" id="3.40.190.10">
    <property type="entry name" value="Periplasmic binding protein-like II"/>
    <property type="match status" value="2"/>
</dbReference>
<evidence type="ECO:0000313" key="3">
    <source>
        <dbReference type="Proteomes" id="UP000278632"/>
    </source>
</evidence>